<keyword evidence="2" id="KW-1185">Reference proteome</keyword>
<dbReference type="EMBL" id="CM023471">
    <property type="protein sequence ID" value="KAH7965589.1"/>
    <property type="molecule type" value="Genomic_DNA"/>
</dbReference>
<evidence type="ECO:0000313" key="1">
    <source>
        <dbReference type="EMBL" id="KAH7965589.1"/>
    </source>
</evidence>
<proteinExistence type="predicted"/>
<comment type="caution">
    <text evidence="1">The sequence shown here is derived from an EMBL/GenBank/DDBJ whole genome shotgun (WGS) entry which is preliminary data.</text>
</comment>
<evidence type="ECO:0000313" key="2">
    <source>
        <dbReference type="Proteomes" id="UP000821865"/>
    </source>
</evidence>
<accession>A0ACB8DBY9</accession>
<sequence>MHARADCGQQGGCKRRKQNGAFRLSRALDTHRSVAKPNTIMVQSPTVFFACIAYICALWCIGHAYQDEVPTESNRSEDSVKLWALLVAGSNGYSNYRHQADVCHAYHVLRNHGIPDNHIVVMMYDDIAYAEENPTPGVVVNHINGSNLYPGMVKDYTGDLVTPANFLDVLQGRRPRGGGTGKVIASGPQDHIFVYFTDHGGPGVIAFPDDVLRARNLSEAIRSMHNKGLFGKMVIYVEACESGSMFADGMLPNNVSVYATTAANPDESSYACYWDPIRETYLGDVYSVKWMEDSDREDLRKETLIDQFDIVRRETSTSHVEEYGDLHIGAMMVSQFQGRKIAEPVVLPTVPLDAVDSREVPVAILARKIEAATDRHSKQALESKLENILANRSFVREKVREMAHLLAYGNTEQVNNLITEKKRISDFPCYEKVVDAFSRKCFELPANPYALGQLQVLVNACDTFEASEIKAAISAVCRFPAMKGIV</sequence>
<organism evidence="1 2">
    <name type="scientific">Dermacentor silvarum</name>
    <name type="common">Tick</name>
    <dbReference type="NCBI Taxonomy" id="543639"/>
    <lineage>
        <taxon>Eukaryota</taxon>
        <taxon>Metazoa</taxon>
        <taxon>Ecdysozoa</taxon>
        <taxon>Arthropoda</taxon>
        <taxon>Chelicerata</taxon>
        <taxon>Arachnida</taxon>
        <taxon>Acari</taxon>
        <taxon>Parasitiformes</taxon>
        <taxon>Ixodida</taxon>
        <taxon>Ixodoidea</taxon>
        <taxon>Ixodidae</taxon>
        <taxon>Rhipicephalinae</taxon>
        <taxon>Dermacentor</taxon>
    </lineage>
</organism>
<gene>
    <name evidence="1" type="ORF">HPB49_008853</name>
</gene>
<name>A0ACB8DBY9_DERSI</name>
<dbReference type="Proteomes" id="UP000821865">
    <property type="component" value="Chromosome 2"/>
</dbReference>
<protein>
    <submittedName>
        <fullName evidence="1">Uncharacterized protein</fullName>
    </submittedName>
</protein>
<reference evidence="1" key="1">
    <citation type="submission" date="2020-05" db="EMBL/GenBank/DDBJ databases">
        <title>Large-scale comparative analyses of tick genomes elucidate their genetic diversity and vector capacities.</title>
        <authorList>
            <person name="Jia N."/>
            <person name="Wang J."/>
            <person name="Shi W."/>
            <person name="Du L."/>
            <person name="Sun Y."/>
            <person name="Zhan W."/>
            <person name="Jiang J."/>
            <person name="Wang Q."/>
            <person name="Zhang B."/>
            <person name="Ji P."/>
            <person name="Sakyi L.B."/>
            <person name="Cui X."/>
            <person name="Yuan T."/>
            <person name="Jiang B."/>
            <person name="Yang W."/>
            <person name="Lam T.T.-Y."/>
            <person name="Chang Q."/>
            <person name="Ding S."/>
            <person name="Wang X."/>
            <person name="Zhu J."/>
            <person name="Ruan X."/>
            <person name="Zhao L."/>
            <person name="Wei J."/>
            <person name="Que T."/>
            <person name="Du C."/>
            <person name="Cheng J."/>
            <person name="Dai P."/>
            <person name="Han X."/>
            <person name="Huang E."/>
            <person name="Gao Y."/>
            <person name="Liu J."/>
            <person name="Shao H."/>
            <person name="Ye R."/>
            <person name="Li L."/>
            <person name="Wei W."/>
            <person name="Wang X."/>
            <person name="Wang C."/>
            <person name="Yang T."/>
            <person name="Huo Q."/>
            <person name="Li W."/>
            <person name="Guo W."/>
            <person name="Chen H."/>
            <person name="Zhou L."/>
            <person name="Ni X."/>
            <person name="Tian J."/>
            <person name="Zhou Y."/>
            <person name="Sheng Y."/>
            <person name="Liu T."/>
            <person name="Pan Y."/>
            <person name="Xia L."/>
            <person name="Li J."/>
            <person name="Zhao F."/>
            <person name="Cao W."/>
        </authorList>
    </citation>
    <scope>NUCLEOTIDE SEQUENCE</scope>
    <source>
        <strain evidence="1">Dsil-2018</strain>
    </source>
</reference>